<dbReference type="AlphaFoldDB" id="A0A8J3ZJ65"/>
<accession>A0A8J3ZJ65</accession>
<proteinExistence type="predicted"/>
<keyword evidence="3" id="KW-1185">Reference proteome</keyword>
<dbReference type="PANTHER" id="PTHR10098:SF108">
    <property type="entry name" value="TETRATRICOPEPTIDE REPEAT PROTEIN 28"/>
    <property type="match status" value="1"/>
</dbReference>
<dbReference type="Pfam" id="PF13424">
    <property type="entry name" value="TPR_12"/>
    <property type="match status" value="1"/>
</dbReference>
<evidence type="ECO:0008006" key="4">
    <source>
        <dbReference type="Google" id="ProtNLM"/>
    </source>
</evidence>
<dbReference type="Proteomes" id="UP000612585">
    <property type="component" value="Unassembled WGS sequence"/>
</dbReference>
<feature type="repeat" description="TPR" evidence="1">
    <location>
        <begin position="151"/>
        <end position="184"/>
    </location>
</feature>
<dbReference type="EMBL" id="BOPG01000128">
    <property type="protein sequence ID" value="GIJ64771.1"/>
    <property type="molecule type" value="Genomic_DNA"/>
</dbReference>
<keyword evidence="1" id="KW-0802">TPR repeat</keyword>
<reference evidence="2" key="1">
    <citation type="submission" date="2021-01" db="EMBL/GenBank/DDBJ databases">
        <title>Whole genome shotgun sequence of Virgisporangium aurantiacum NBRC 16421.</title>
        <authorList>
            <person name="Komaki H."/>
            <person name="Tamura T."/>
        </authorList>
    </citation>
    <scope>NUCLEOTIDE SEQUENCE</scope>
    <source>
        <strain evidence="2">NBRC 16421</strain>
    </source>
</reference>
<protein>
    <recommendedName>
        <fullName evidence="4">Tetratricopeptide repeat protein</fullName>
    </recommendedName>
</protein>
<dbReference type="PANTHER" id="PTHR10098">
    <property type="entry name" value="RAPSYN-RELATED"/>
    <property type="match status" value="1"/>
</dbReference>
<evidence type="ECO:0000313" key="2">
    <source>
        <dbReference type="EMBL" id="GIJ64771.1"/>
    </source>
</evidence>
<evidence type="ECO:0000313" key="3">
    <source>
        <dbReference type="Proteomes" id="UP000612585"/>
    </source>
</evidence>
<comment type="caution">
    <text evidence="2">The sequence shown here is derived from an EMBL/GenBank/DDBJ whole genome shotgun (WGS) entry which is preliminary data.</text>
</comment>
<dbReference type="PROSITE" id="PS50005">
    <property type="entry name" value="TPR"/>
    <property type="match status" value="1"/>
</dbReference>
<dbReference type="Pfam" id="PF13374">
    <property type="entry name" value="TPR_10"/>
    <property type="match status" value="1"/>
</dbReference>
<dbReference type="SUPFAM" id="SSF48452">
    <property type="entry name" value="TPR-like"/>
    <property type="match status" value="1"/>
</dbReference>
<dbReference type="Gene3D" id="1.25.40.10">
    <property type="entry name" value="Tetratricopeptide repeat domain"/>
    <property type="match status" value="2"/>
</dbReference>
<dbReference type="InterPro" id="IPR019734">
    <property type="entry name" value="TPR_rpt"/>
</dbReference>
<dbReference type="RefSeq" id="WP_204014220.1">
    <property type="nucleotide sequence ID" value="NZ_BOPG01000128.1"/>
</dbReference>
<sequence length="334" mass="36626">MTKRNKYPATRLDTAFTQFGRRIRSGRAAGGGLQRSSLRRLADYYLLAAERADVAITPNRYRVPLGVKAVRALPPSLDNYRGALTWLAEEQRNLVAVCVAAGNCGFDKVCWQLAYTLRGYFYLVKPLDDWITTHRAALKATRRLRDARAEATTRNNIGLAYLELGQPGTAAHHYRRAVELADRARDMHGAMTARANFAWLRFTQRRFAEFLIEIAPAYSFYVRSAARRNAAITLRGIGLAEGELGRLGDAVAHLHQALATFVALNLRLDAAMTLNALGDAYRLSGAADAAAEAYQQGLDASEACGSRFEQARARRGLAGATSRHCVGTNCCSAG</sequence>
<dbReference type="InterPro" id="IPR011990">
    <property type="entry name" value="TPR-like_helical_dom_sf"/>
</dbReference>
<name>A0A8J3ZJ65_9ACTN</name>
<evidence type="ECO:0000256" key="1">
    <source>
        <dbReference type="PROSITE-ProRule" id="PRU00339"/>
    </source>
</evidence>
<organism evidence="2 3">
    <name type="scientific">Virgisporangium aurantiacum</name>
    <dbReference type="NCBI Taxonomy" id="175570"/>
    <lineage>
        <taxon>Bacteria</taxon>
        <taxon>Bacillati</taxon>
        <taxon>Actinomycetota</taxon>
        <taxon>Actinomycetes</taxon>
        <taxon>Micromonosporales</taxon>
        <taxon>Micromonosporaceae</taxon>
        <taxon>Virgisporangium</taxon>
    </lineage>
</organism>
<dbReference type="SMART" id="SM00028">
    <property type="entry name" value="TPR"/>
    <property type="match status" value="3"/>
</dbReference>
<gene>
    <name evidence="2" type="ORF">Vau01_122870</name>
</gene>